<dbReference type="EMBL" id="CM046394">
    <property type="protein sequence ID" value="KAI8547000.1"/>
    <property type="molecule type" value="Genomic_DNA"/>
</dbReference>
<gene>
    <name evidence="1" type="ORF">RHMOL_Rhmol07G0162600</name>
</gene>
<name>A0ACC0N1H1_RHOML</name>
<sequence length="210" mass="23606">MNSLMLMVQGFKHLDFLETWIMSLASEFREGWDSFREAHKLGVDCKLILACEPGLHSACLPSTFLAHQTVLKFGYFHLQRVQLQNITSIVRRNTGENGALARGNPLHAPFFLGSSINLLVFDFLICNPAVQAIDNQSSSFSYRRGNLLQLQLQLQATGLIKIAASGFTLQREGEWETDDEEEEDVEGYKSESSDDDDEIEDEVLGSENDD</sequence>
<evidence type="ECO:0000313" key="2">
    <source>
        <dbReference type="Proteomes" id="UP001062846"/>
    </source>
</evidence>
<protein>
    <submittedName>
        <fullName evidence="1">Uncharacterized protein</fullName>
    </submittedName>
</protein>
<reference evidence="1" key="1">
    <citation type="submission" date="2022-02" db="EMBL/GenBank/DDBJ databases">
        <title>Plant Genome Project.</title>
        <authorList>
            <person name="Zhang R.-G."/>
        </authorList>
    </citation>
    <scope>NUCLEOTIDE SEQUENCE</scope>
    <source>
        <strain evidence="1">AT1</strain>
    </source>
</reference>
<proteinExistence type="predicted"/>
<accession>A0ACC0N1H1</accession>
<keyword evidence="2" id="KW-1185">Reference proteome</keyword>
<organism evidence="1 2">
    <name type="scientific">Rhododendron molle</name>
    <name type="common">Chinese azalea</name>
    <name type="synonym">Azalea mollis</name>
    <dbReference type="NCBI Taxonomy" id="49168"/>
    <lineage>
        <taxon>Eukaryota</taxon>
        <taxon>Viridiplantae</taxon>
        <taxon>Streptophyta</taxon>
        <taxon>Embryophyta</taxon>
        <taxon>Tracheophyta</taxon>
        <taxon>Spermatophyta</taxon>
        <taxon>Magnoliopsida</taxon>
        <taxon>eudicotyledons</taxon>
        <taxon>Gunneridae</taxon>
        <taxon>Pentapetalae</taxon>
        <taxon>asterids</taxon>
        <taxon>Ericales</taxon>
        <taxon>Ericaceae</taxon>
        <taxon>Ericoideae</taxon>
        <taxon>Rhodoreae</taxon>
        <taxon>Rhododendron</taxon>
    </lineage>
</organism>
<evidence type="ECO:0000313" key="1">
    <source>
        <dbReference type="EMBL" id="KAI8547000.1"/>
    </source>
</evidence>
<comment type="caution">
    <text evidence="1">The sequence shown here is derived from an EMBL/GenBank/DDBJ whole genome shotgun (WGS) entry which is preliminary data.</text>
</comment>
<dbReference type="Proteomes" id="UP001062846">
    <property type="component" value="Chromosome 7"/>
</dbReference>